<reference evidence="3 4" key="1">
    <citation type="submission" date="2019-01" db="EMBL/GenBank/DDBJ databases">
        <title>Coherence of Microcystis species and biogeography revealed through population genomics.</title>
        <authorList>
            <person name="Perez-Carrascal O.M."/>
            <person name="Terrat Y."/>
            <person name="Giani A."/>
            <person name="Fortin N."/>
            <person name="Tromas N."/>
            <person name="Shapiro B.J."/>
        </authorList>
    </citation>
    <scope>NUCLEOTIDE SEQUENCE [LARGE SCALE GENOMIC DNA]</scope>
    <source>
        <strain evidence="3">Ma_QC_Ca_00000000_S207</strain>
    </source>
</reference>
<dbReference type="Proteomes" id="UP000320293">
    <property type="component" value="Unassembled WGS sequence"/>
</dbReference>
<accession>A0A552FYN6</accession>
<evidence type="ECO:0000256" key="2">
    <source>
        <dbReference type="SAM" id="Phobius"/>
    </source>
</evidence>
<comment type="caution">
    <text evidence="3">The sequence shown here is derived from an EMBL/GenBank/DDBJ whole genome shotgun (WGS) entry which is preliminary data.</text>
</comment>
<evidence type="ECO:0000313" key="4">
    <source>
        <dbReference type="Proteomes" id="UP000320293"/>
    </source>
</evidence>
<name>A0A552FYN6_MICAE</name>
<sequence>MNQAQLIHAAKQQDAAAIIALLNQSLLTRKIEVVEATPQENVLTLKVQSKNIPNQHKLLPFLSAEIKSLSIDGLEQVIVYGMTEESDIPAWQESITLSQDDLIVNHVTKLNSLPTITEEIAENDREDAPEALEDSETTEEKALETPEEFTEAAENIVETGKRFSLSHRRHSSFPLSIILSYLAIGFGAGIIIGAYFGYQKAVSDTKSVEHRLLMRTGNGQWAMGNRQ</sequence>
<dbReference type="AlphaFoldDB" id="A0A552FYN6"/>
<keyword evidence="2" id="KW-0812">Transmembrane</keyword>
<evidence type="ECO:0000256" key="1">
    <source>
        <dbReference type="SAM" id="MobiDB-lite"/>
    </source>
</evidence>
<keyword evidence="2" id="KW-1133">Transmembrane helix</keyword>
<evidence type="ECO:0000313" key="3">
    <source>
        <dbReference type="EMBL" id="TRU51851.1"/>
    </source>
</evidence>
<keyword evidence="2" id="KW-0472">Membrane</keyword>
<protein>
    <submittedName>
        <fullName evidence="3">Uncharacterized protein</fullName>
    </submittedName>
</protein>
<gene>
    <name evidence="3" type="ORF">EWV91_04675</name>
</gene>
<feature type="transmembrane region" description="Helical" evidence="2">
    <location>
        <begin position="172"/>
        <end position="198"/>
    </location>
</feature>
<dbReference type="EMBL" id="SFBF01000083">
    <property type="protein sequence ID" value="TRU51851.1"/>
    <property type="molecule type" value="Genomic_DNA"/>
</dbReference>
<proteinExistence type="predicted"/>
<organism evidence="3 4">
    <name type="scientific">Microcystis aeruginosa Ma_QC_Ca_00000000_S207</name>
    <dbReference type="NCBI Taxonomy" id="2486251"/>
    <lineage>
        <taxon>Bacteria</taxon>
        <taxon>Bacillati</taxon>
        <taxon>Cyanobacteriota</taxon>
        <taxon>Cyanophyceae</taxon>
        <taxon>Oscillatoriophycideae</taxon>
        <taxon>Chroococcales</taxon>
        <taxon>Microcystaceae</taxon>
        <taxon>Microcystis</taxon>
    </lineage>
</organism>
<feature type="region of interest" description="Disordered" evidence="1">
    <location>
        <begin position="122"/>
        <end position="144"/>
    </location>
</feature>